<gene>
    <name evidence="2" type="ORF">HPLM_LOCUS13204</name>
</gene>
<proteinExistence type="predicted"/>
<name>A0A0N4WPD0_HAEPC</name>
<reference evidence="4" key="1">
    <citation type="submission" date="2017-02" db="UniProtKB">
        <authorList>
            <consortium name="WormBaseParasite"/>
        </authorList>
    </citation>
    <scope>IDENTIFICATION</scope>
</reference>
<keyword evidence="1" id="KW-0812">Transmembrane</keyword>
<sequence length="134" mass="15109">MRGYRTETLSSVYDLPAGEAMEPLPSPPVSGVYHAVNRKARSNRRNANDITVDVESKRIFILSSDDSERLGPSPLRRSDVANKDRCDQLFIGQTVLLCVATVLQISSIIVIFIQRRIYSRNIRALRLNSGTNRY</sequence>
<feature type="transmembrane region" description="Helical" evidence="1">
    <location>
        <begin position="90"/>
        <end position="113"/>
    </location>
</feature>
<dbReference type="AlphaFoldDB" id="A0A0N4WPD0"/>
<keyword evidence="3" id="KW-1185">Reference proteome</keyword>
<evidence type="ECO:0000313" key="4">
    <source>
        <dbReference type="WBParaSite" id="HPLM_0001321201-mRNA-1"/>
    </source>
</evidence>
<dbReference type="Proteomes" id="UP000268014">
    <property type="component" value="Unassembled WGS sequence"/>
</dbReference>
<reference evidence="2 3" key="2">
    <citation type="submission" date="2018-11" db="EMBL/GenBank/DDBJ databases">
        <authorList>
            <consortium name="Pathogen Informatics"/>
        </authorList>
    </citation>
    <scope>NUCLEOTIDE SEQUENCE [LARGE SCALE GENOMIC DNA]</scope>
    <source>
        <strain evidence="2 3">MHpl1</strain>
    </source>
</reference>
<evidence type="ECO:0000313" key="3">
    <source>
        <dbReference type="Proteomes" id="UP000268014"/>
    </source>
</evidence>
<keyword evidence="1" id="KW-0472">Membrane</keyword>
<dbReference type="OrthoDB" id="10566471at2759"/>
<evidence type="ECO:0000256" key="1">
    <source>
        <dbReference type="SAM" id="Phobius"/>
    </source>
</evidence>
<accession>A0A0N4WPD0</accession>
<keyword evidence="1" id="KW-1133">Transmembrane helix</keyword>
<dbReference type="WBParaSite" id="HPLM_0001321201-mRNA-1">
    <property type="protein sequence ID" value="HPLM_0001321201-mRNA-1"/>
    <property type="gene ID" value="HPLM_0001321201"/>
</dbReference>
<dbReference type="EMBL" id="UZAF01018120">
    <property type="protein sequence ID" value="VDO48149.1"/>
    <property type="molecule type" value="Genomic_DNA"/>
</dbReference>
<evidence type="ECO:0000313" key="2">
    <source>
        <dbReference type="EMBL" id="VDO48149.1"/>
    </source>
</evidence>
<protein>
    <submittedName>
        <fullName evidence="2 4">Uncharacterized protein</fullName>
    </submittedName>
</protein>
<organism evidence="4">
    <name type="scientific">Haemonchus placei</name>
    <name type="common">Barber's pole worm</name>
    <dbReference type="NCBI Taxonomy" id="6290"/>
    <lineage>
        <taxon>Eukaryota</taxon>
        <taxon>Metazoa</taxon>
        <taxon>Ecdysozoa</taxon>
        <taxon>Nematoda</taxon>
        <taxon>Chromadorea</taxon>
        <taxon>Rhabditida</taxon>
        <taxon>Rhabditina</taxon>
        <taxon>Rhabditomorpha</taxon>
        <taxon>Strongyloidea</taxon>
        <taxon>Trichostrongylidae</taxon>
        <taxon>Haemonchus</taxon>
    </lineage>
</organism>